<dbReference type="GeneID" id="25270006"/>
<sequence>MRGQTEITPSSPCGDAPVVSIEAGPLLWDSGDEALGRWRGHVNASAVHPTVKRQPCRLDPNLRGITLLLVASLAAAFVLLRCYRQLTVVISLGKRPLRSLADGKEAGRETECMGADWAIVKSPAGASDGLELAVQRRTESVVRRIIQATKDCASVAALLPSTLPLRVADLFLGFGIQEVAALSVLLGRQFEEQKAEVLQTTVQAAQELKWFCRQRTTRGQQQHASRLVRYALDLWAADPEVLPLANEVRLQMLEELLELQETALGLIENAVLSVLNSQSSGKSVPAELAYDLTEELKRIIYTRRTQVFKSKHLSHSLRDFEERLTRGNIVHGLDFQDLDRKPQQTLEEQLAELIDGEEWVRFPLKQTQSTLLEASVQKQEPPAKQGEPEGIQSSATGGAQARKMLQRSNFPKFEVPPRFRGMSRFSTQQARDEWAQAGLAGTHTGQTEQTPGGLDPSYKTQRSQAGHALPHQALATASSSGQVLPETGRASPELSLGPIQSKEPWNNSRCYGTAASPATRPQPTAPIAEALEAYWQTRGDKMPFEVPREAAWSPWSSVWAPSLPLPPQLPPRDSTSSTTAHMAHGREGVSSHEPPHSMVWPGPVPPSSFQFTTPQSIARGAVEMLFSLRPQTQPTGRHLIARVLSRPSFDSLSMSTSSLLMNEQAIQSTGMSSSSGSARSREYLYSLRE</sequence>
<evidence type="ECO:0000313" key="3">
    <source>
        <dbReference type="Proteomes" id="UP000018050"/>
    </source>
</evidence>
<feature type="compositionally biased region" description="Low complexity" evidence="1">
    <location>
        <begin position="668"/>
        <end position="678"/>
    </location>
</feature>
<feature type="compositionally biased region" description="Basic and acidic residues" evidence="1">
    <location>
        <begin position="679"/>
        <end position="689"/>
    </location>
</feature>
<reference evidence="2" key="1">
    <citation type="submission" date="2013-10" db="EMBL/GenBank/DDBJ databases">
        <title>Genomic analysis of the causative agents of coccidiosis in chickens.</title>
        <authorList>
            <person name="Reid A.J."/>
            <person name="Blake D."/>
            <person name="Billington K."/>
            <person name="Browne H."/>
            <person name="Dunn M."/>
            <person name="Hung S."/>
            <person name="Kawahara F."/>
            <person name="Miranda-Saavedra D."/>
            <person name="Mourier T."/>
            <person name="Nagra H."/>
            <person name="Otto T.D."/>
            <person name="Rawlings N."/>
            <person name="Sanchez A."/>
            <person name="Sanders M."/>
            <person name="Subramaniam C."/>
            <person name="Tay Y."/>
            <person name="Dear P."/>
            <person name="Doerig C."/>
            <person name="Gruber A."/>
            <person name="Parkinson J."/>
            <person name="Shirley M."/>
            <person name="Wan K.L."/>
            <person name="Berriman M."/>
            <person name="Tomley F."/>
            <person name="Pain A."/>
        </authorList>
    </citation>
    <scope>NUCLEOTIDE SEQUENCE</scope>
    <source>
        <strain evidence="2">Houghton</strain>
    </source>
</reference>
<dbReference type="AlphaFoldDB" id="U6GDU1"/>
<proteinExistence type="predicted"/>
<dbReference type="OMA" id="PRTSAQW"/>
<feature type="region of interest" description="Disordered" evidence="1">
    <location>
        <begin position="374"/>
        <end position="402"/>
    </location>
</feature>
<keyword evidence="3" id="KW-1185">Reference proteome</keyword>
<dbReference type="VEuPathDB" id="ToxoDB:EAH_00019360"/>
<gene>
    <name evidence="2" type="ORF">EAH_00019360</name>
</gene>
<name>U6GDU1_EIMAC</name>
<dbReference type="Proteomes" id="UP000018050">
    <property type="component" value="Unassembled WGS sequence"/>
</dbReference>
<dbReference type="RefSeq" id="XP_013252765.1">
    <property type="nucleotide sequence ID" value="XM_013397311.1"/>
</dbReference>
<feature type="compositionally biased region" description="Basic and acidic residues" evidence="1">
    <location>
        <begin position="584"/>
        <end position="595"/>
    </location>
</feature>
<reference evidence="2" key="2">
    <citation type="submission" date="2013-10" db="EMBL/GenBank/DDBJ databases">
        <authorList>
            <person name="Aslett M."/>
        </authorList>
    </citation>
    <scope>NUCLEOTIDE SEQUENCE</scope>
    <source>
        <strain evidence="2">Houghton</strain>
    </source>
</reference>
<feature type="region of interest" description="Disordered" evidence="1">
    <location>
        <begin position="443"/>
        <end position="524"/>
    </location>
</feature>
<evidence type="ECO:0000256" key="1">
    <source>
        <dbReference type="SAM" id="MobiDB-lite"/>
    </source>
</evidence>
<dbReference type="EMBL" id="HG670451">
    <property type="protein sequence ID" value="CDI76739.1"/>
    <property type="molecule type" value="Genomic_DNA"/>
</dbReference>
<feature type="region of interest" description="Disordered" evidence="1">
    <location>
        <begin position="566"/>
        <end position="595"/>
    </location>
</feature>
<evidence type="ECO:0000313" key="2">
    <source>
        <dbReference type="EMBL" id="CDI76739.1"/>
    </source>
</evidence>
<dbReference type="OrthoDB" id="348068at2759"/>
<feature type="region of interest" description="Disordered" evidence="1">
    <location>
        <begin position="667"/>
        <end position="689"/>
    </location>
</feature>
<accession>U6GDU1</accession>
<organism evidence="2 3">
    <name type="scientific">Eimeria acervulina</name>
    <name type="common">Coccidian parasite</name>
    <dbReference type="NCBI Taxonomy" id="5801"/>
    <lineage>
        <taxon>Eukaryota</taxon>
        <taxon>Sar</taxon>
        <taxon>Alveolata</taxon>
        <taxon>Apicomplexa</taxon>
        <taxon>Conoidasida</taxon>
        <taxon>Coccidia</taxon>
        <taxon>Eucoccidiorida</taxon>
        <taxon>Eimeriorina</taxon>
        <taxon>Eimeriidae</taxon>
        <taxon>Eimeria</taxon>
    </lineage>
</organism>
<protein>
    <submittedName>
        <fullName evidence="2">Uncharacterized protein</fullName>
    </submittedName>
</protein>